<protein>
    <submittedName>
        <fullName evidence="14">Inward rectifier potassium channel</fullName>
    </submittedName>
</protein>
<evidence type="ECO:0000256" key="6">
    <source>
        <dbReference type="ARBA" id="ARBA00022958"/>
    </source>
</evidence>
<gene>
    <name evidence="14" type="ORF">C7448_1155</name>
</gene>
<dbReference type="SUPFAM" id="SSF81296">
    <property type="entry name" value="E set domains"/>
    <property type="match status" value="1"/>
</dbReference>
<keyword evidence="2" id="KW-0813">Transport</keyword>
<dbReference type="Gene3D" id="1.10.287.70">
    <property type="match status" value="1"/>
</dbReference>
<organism evidence="14 15">
    <name type="scientific">Tenacibaculum gallaicum</name>
    <dbReference type="NCBI Taxonomy" id="561505"/>
    <lineage>
        <taxon>Bacteria</taxon>
        <taxon>Pseudomonadati</taxon>
        <taxon>Bacteroidota</taxon>
        <taxon>Flavobacteriia</taxon>
        <taxon>Flavobacteriales</taxon>
        <taxon>Flavobacteriaceae</taxon>
        <taxon>Tenacibaculum</taxon>
    </lineage>
</organism>
<evidence type="ECO:0000256" key="4">
    <source>
        <dbReference type="ARBA" id="ARBA00022692"/>
    </source>
</evidence>
<evidence type="ECO:0000256" key="5">
    <source>
        <dbReference type="ARBA" id="ARBA00022882"/>
    </source>
</evidence>
<evidence type="ECO:0000256" key="8">
    <source>
        <dbReference type="ARBA" id="ARBA00023065"/>
    </source>
</evidence>
<evidence type="ECO:0000259" key="13">
    <source>
        <dbReference type="Pfam" id="PF17655"/>
    </source>
</evidence>
<dbReference type="AlphaFoldDB" id="A0A3E0HDW2"/>
<evidence type="ECO:0000256" key="7">
    <source>
        <dbReference type="ARBA" id="ARBA00022989"/>
    </source>
</evidence>
<keyword evidence="8" id="KW-0406">Ion transport</keyword>
<keyword evidence="3" id="KW-0633">Potassium transport</keyword>
<dbReference type="InterPro" id="IPR014756">
    <property type="entry name" value="Ig_E-set"/>
</dbReference>
<evidence type="ECO:0000256" key="3">
    <source>
        <dbReference type="ARBA" id="ARBA00022538"/>
    </source>
</evidence>
<dbReference type="GO" id="GO:0034702">
    <property type="term" value="C:monoatomic ion channel complex"/>
    <property type="evidence" value="ECO:0007669"/>
    <property type="project" value="UniProtKB-KW"/>
</dbReference>
<dbReference type="PANTHER" id="PTHR11767:SF102">
    <property type="entry name" value="INWARDLY RECTIFYING POTASSIUM CHANNEL 1, ISOFORM F"/>
    <property type="match status" value="1"/>
</dbReference>
<dbReference type="SUPFAM" id="SSF81324">
    <property type="entry name" value="Voltage-gated potassium channels"/>
    <property type="match status" value="1"/>
</dbReference>
<keyword evidence="5" id="KW-0851">Voltage-gated channel</keyword>
<dbReference type="GO" id="GO:0005242">
    <property type="term" value="F:inward rectifier potassium channel activity"/>
    <property type="evidence" value="ECO:0007669"/>
    <property type="project" value="InterPro"/>
</dbReference>
<evidence type="ECO:0000256" key="9">
    <source>
        <dbReference type="ARBA" id="ARBA00023136"/>
    </source>
</evidence>
<dbReference type="Proteomes" id="UP000256884">
    <property type="component" value="Unassembled WGS sequence"/>
</dbReference>
<evidence type="ECO:0000313" key="14">
    <source>
        <dbReference type="EMBL" id="REH42929.1"/>
    </source>
</evidence>
<dbReference type="Pfam" id="PF07885">
    <property type="entry name" value="Ion_trans_2"/>
    <property type="match status" value="1"/>
</dbReference>
<keyword evidence="10 14" id="KW-0407">Ion channel</keyword>
<keyword evidence="9 11" id="KW-0472">Membrane</keyword>
<evidence type="ECO:0000313" key="15">
    <source>
        <dbReference type="Proteomes" id="UP000256884"/>
    </source>
</evidence>
<name>A0A3E0HDW2_9FLAO</name>
<proteinExistence type="predicted"/>
<evidence type="ECO:0000256" key="10">
    <source>
        <dbReference type="ARBA" id="ARBA00023303"/>
    </source>
</evidence>
<dbReference type="InterPro" id="IPR013518">
    <property type="entry name" value="K_chnl_inward-rec_Kir_cyto"/>
</dbReference>
<dbReference type="Pfam" id="PF17655">
    <property type="entry name" value="IRK_C"/>
    <property type="match status" value="1"/>
</dbReference>
<dbReference type="InterPro" id="IPR016449">
    <property type="entry name" value="K_chnl_inward-rec_Kir"/>
</dbReference>
<evidence type="ECO:0000259" key="12">
    <source>
        <dbReference type="Pfam" id="PF07885"/>
    </source>
</evidence>
<keyword evidence="15" id="KW-1185">Reference proteome</keyword>
<comment type="subcellular location">
    <subcellularLocation>
        <location evidence="1">Membrane</location>
        <topology evidence="1">Multi-pass membrane protein</topology>
    </subcellularLocation>
</comment>
<dbReference type="EMBL" id="QUNS01000015">
    <property type="protein sequence ID" value="REH42929.1"/>
    <property type="molecule type" value="Genomic_DNA"/>
</dbReference>
<feature type="domain" description="Potassium channel" evidence="12">
    <location>
        <begin position="68"/>
        <end position="140"/>
    </location>
</feature>
<dbReference type="InterPro" id="IPR013099">
    <property type="entry name" value="K_chnl_dom"/>
</dbReference>
<keyword evidence="6" id="KW-0630">Potassium</keyword>
<comment type="caution">
    <text evidence="14">The sequence shown here is derived from an EMBL/GenBank/DDBJ whole genome shotgun (WGS) entry which is preliminary data.</text>
</comment>
<reference evidence="14 15" key="1">
    <citation type="submission" date="2018-08" db="EMBL/GenBank/DDBJ databases">
        <title>Genomic Encyclopedia of Type Strains, Phase IV (KMG-IV): sequencing the most valuable type-strain genomes for metagenomic binning, comparative biology and taxonomic classification.</title>
        <authorList>
            <person name="Goeker M."/>
        </authorList>
    </citation>
    <scope>NUCLEOTIDE SEQUENCE [LARGE SCALE GENOMIC DNA]</scope>
    <source>
        <strain evidence="14 15">DSM 18841</strain>
    </source>
</reference>
<dbReference type="RefSeq" id="WP_115902337.1">
    <property type="nucleotide sequence ID" value="NZ_QUNS01000015.1"/>
</dbReference>
<dbReference type="GO" id="GO:0005886">
    <property type="term" value="C:plasma membrane"/>
    <property type="evidence" value="ECO:0007669"/>
    <property type="project" value="TreeGrafter"/>
</dbReference>
<evidence type="ECO:0000256" key="1">
    <source>
        <dbReference type="ARBA" id="ARBA00004141"/>
    </source>
</evidence>
<dbReference type="InterPro" id="IPR041647">
    <property type="entry name" value="IRK_C"/>
</dbReference>
<feature type="domain" description="Inward rectifier potassium channel C-terminal" evidence="13">
    <location>
        <begin position="151"/>
        <end position="304"/>
    </location>
</feature>
<sequence>MAKRVKDPGLGYNSSSNAQRIINADGSSNVVHANRRFGADDLYTFFIEIPWWQFFTLIIVGYSLLNVLFAFVYVLIGIEQITPSKGNFIADLLNGFFFSAQTLTTVGYGGIAPKGIAANCIAAFEAMIGLLSFSFITGLLYGRFSKAKASIRFSDNLILRDFNDGRALMFRLMNKRKTVMIEPEVSVTLSISEKDKREEYKRKFYQLKLERSKIMYLPTVWTIVHEIDDNSPLNSYSNKEISKLDGVLYVLMQYHEESFGQKVYQITSYNFSSLEVDAKYTSSFYFDEEGNTVLDHSKLSEISKMN</sequence>
<feature type="transmembrane region" description="Helical" evidence="11">
    <location>
        <begin position="116"/>
        <end position="142"/>
    </location>
</feature>
<evidence type="ECO:0000256" key="2">
    <source>
        <dbReference type="ARBA" id="ARBA00022448"/>
    </source>
</evidence>
<feature type="transmembrane region" description="Helical" evidence="11">
    <location>
        <begin position="88"/>
        <end position="110"/>
    </location>
</feature>
<dbReference type="OrthoDB" id="9813518at2"/>
<dbReference type="PRINTS" id="PR01320">
    <property type="entry name" value="KIRCHANNEL"/>
</dbReference>
<keyword evidence="4 11" id="KW-0812">Transmembrane</keyword>
<accession>A0A3E0HDW2</accession>
<keyword evidence="7 11" id="KW-1133">Transmembrane helix</keyword>
<dbReference type="Gene3D" id="2.60.40.1400">
    <property type="entry name" value="G protein-activated inward rectifier potassium channel 1"/>
    <property type="match status" value="1"/>
</dbReference>
<dbReference type="PANTHER" id="PTHR11767">
    <property type="entry name" value="INWARD RECTIFIER POTASSIUM CHANNEL"/>
    <property type="match status" value="1"/>
</dbReference>
<dbReference type="GO" id="GO:1990573">
    <property type="term" value="P:potassium ion import across plasma membrane"/>
    <property type="evidence" value="ECO:0007669"/>
    <property type="project" value="TreeGrafter"/>
</dbReference>
<feature type="transmembrane region" description="Helical" evidence="11">
    <location>
        <begin position="51"/>
        <end position="76"/>
    </location>
</feature>
<evidence type="ECO:0000256" key="11">
    <source>
        <dbReference type="SAM" id="Phobius"/>
    </source>
</evidence>
<dbReference type="GO" id="GO:0034765">
    <property type="term" value="P:regulation of monoatomic ion transmembrane transport"/>
    <property type="evidence" value="ECO:0007669"/>
    <property type="project" value="TreeGrafter"/>
</dbReference>